<dbReference type="SUPFAM" id="SSF102198">
    <property type="entry name" value="Putative cyclase"/>
    <property type="match status" value="1"/>
</dbReference>
<dbReference type="PANTHER" id="PTHR31118:SF12">
    <property type="entry name" value="CYCLASE-LIKE PROTEIN 2"/>
    <property type="match status" value="1"/>
</dbReference>
<proteinExistence type="predicted"/>
<evidence type="ECO:0000313" key="1">
    <source>
        <dbReference type="EMBL" id="BEP28845.1"/>
    </source>
</evidence>
<dbReference type="RefSeq" id="WP_338537151.1">
    <property type="nucleotide sequence ID" value="NZ_AP028654.1"/>
</dbReference>
<dbReference type="KEGG" id="hprf:HLPR_11760"/>
<dbReference type="Proteomes" id="UP001321786">
    <property type="component" value="Chromosome"/>
</dbReference>
<dbReference type="GO" id="GO:0019441">
    <property type="term" value="P:L-tryptophan catabolic process to kynurenine"/>
    <property type="evidence" value="ECO:0007669"/>
    <property type="project" value="InterPro"/>
</dbReference>
<gene>
    <name evidence="1" type="ORF">HLPR_11760</name>
</gene>
<name>A0AAU9E4E3_9FIRM</name>
<organism evidence="1 2">
    <name type="scientific">Helicovermis profundi</name>
    <dbReference type="NCBI Taxonomy" id="3065157"/>
    <lineage>
        <taxon>Bacteria</taxon>
        <taxon>Bacillati</taxon>
        <taxon>Bacillota</taxon>
        <taxon>Clostridia</taxon>
        <taxon>Helicovermis</taxon>
    </lineage>
</organism>
<dbReference type="Gene3D" id="3.50.30.50">
    <property type="entry name" value="Putative cyclase"/>
    <property type="match status" value="1"/>
</dbReference>
<protein>
    <submittedName>
        <fullName evidence="1">Cyclase family protein</fullName>
    </submittedName>
</protein>
<evidence type="ECO:0000313" key="2">
    <source>
        <dbReference type="Proteomes" id="UP001321786"/>
    </source>
</evidence>
<dbReference type="PANTHER" id="PTHR31118">
    <property type="entry name" value="CYCLASE-LIKE PROTEIN 2"/>
    <property type="match status" value="1"/>
</dbReference>
<dbReference type="Pfam" id="PF04199">
    <property type="entry name" value="Cyclase"/>
    <property type="match status" value="1"/>
</dbReference>
<dbReference type="AlphaFoldDB" id="A0AAU9E4E3"/>
<keyword evidence="2" id="KW-1185">Reference proteome</keyword>
<dbReference type="EMBL" id="AP028654">
    <property type="protein sequence ID" value="BEP28845.1"/>
    <property type="molecule type" value="Genomic_DNA"/>
</dbReference>
<sequence length="266" mass="30719">MEFLKLWENVKMYDLTQNLSHLTPPWPTYEPLQIKFFKRLSPNGANGQLITTSNHVGTHLDGPMHFDTAGRDIASLELEKLIGPGCVVDLSDMSEDFGIYSPKDITDRVEVKEGDILIINTGYHKYGWDQPEADERRYMLRHPGPSHDFVEWAIKMKLKWIGVDCGSADHPMNTKIRDWEPREAEAADKYLQEKYGKTLQEMYPWPQEYQAMHVQLFIKPFEVIHAENLGGDIDKLSNRRLVIGCYPWKFEGGESSISRIVAYDDK</sequence>
<reference evidence="1 2" key="1">
    <citation type="submission" date="2023-08" db="EMBL/GenBank/DDBJ databases">
        <title>Helicovermis profunda gen. nov., sp. nov., a novel mesophilic, fermentative bacterium within the Bacillota from a deep-sea hydrothermal vent chimney.</title>
        <authorList>
            <person name="Miyazaki U."/>
            <person name="Mizutani D."/>
            <person name="Hashimoto Y."/>
            <person name="Tame A."/>
            <person name="Sawayama S."/>
            <person name="Miyazaki J."/>
            <person name="Takai K."/>
            <person name="Nakagawa S."/>
        </authorList>
    </citation>
    <scope>NUCLEOTIDE SEQUENCE [LARGE SCALE GENOMIC DNA]</scope>
    <source>
        <strain evidence="1 2">S502</strain>
    </source>
</reference>
<accession>A0AAU9E4E3</accession>
<dbReference type="GO" id="GO:0004061">
    <property type="term" value="F:arylformamidase activity"/>
    <property type="evidence" value="ECO:0007669"/>
    <property type="project" value="InterPro"/>
</dbReference>
<dbReference type="InterPro" id="IPR007325">
    <property type="entry name" value="KFase/CYL"/>
</dbReference>
<dbReference type="InterPro" id="IPR037175">
    <property type="entry name" value="KFase_sf"/>
</dbReference>